<evidence type="ECO:0000259" key="8">
    <source>
        <dbReference type="Pfam" id="PF09335"/>
    </source>
</evidence>
<dbReference type="AlphaFoldDB" id="A0A0K1RBN0"/>
<dbReference type="GO" id="GO:0005886">
    <property type="term" value="C:plasma membrane"/>
    <property type="evidence" value="ECO:0007669"/>
    <property type="project" value="UniProtKB-SubCell"/>
</dbReference>
<evidence type="ECO:0000256" key="6">
    <source>
        <dbReference type="ARBA" id="ARBA00023136"/>
    </source>
</evidence>
<dbReference type="PATRIC" id="fig|156976.3.peg.1207"/>
<dbReference type="KEGG" id="crie:AK829_06080"/>
<dbReference type="InterPro" id="IPR051311">
    <property type="entry name" value="DedA_domain"/>
</dbReference>
<accession>A0A0K1RBN0</accession>
<evidence type="ECO:0000256" key="3">
    <source>
        <dbReference type="ARBA" id="ARBA00022475"/>
    </source>
</evidence>
<dbReference type="Proteomes" id="UP000060016">
    <property type="component" value="Chromosome"/>
</dbReference>
<comment type="subcellular location">
    <subcellularLocation>
        <location evidence="1">Cell membrane</location>
        <topology evidence="1">Multi-pass membrane protein</topology>
    </subcellularLocation>
</comment>
<dbReference type="EMBL" id="CP012342">
    <property type="protein sequence ID" value="AKV58809.1"/>
    <property type="molecule type" value="Genomic_DNA"/>
</dbReference>
<evidence type="ECO:0000313" key="10">
    <source>
        <dbReference type="Proteomes" id="UP000060016"/>
    </source>
</evidence>
<gene>
    <name evidence="9" type="ORF">AK829_06080</name>
</gene>
<evidence type="ECO:0000256" key="2">
    <source>
        <dbReference type="ARBA" id="ARBA00010792"/>
    </source>
</evidence>
<feature type="domain" description="VTT" evidence="8">
    <location>
        <begin position="33"/>
        <end position="159"/>
    </location>
</feature>
<dbReference type="PANTHER" id="PTHR42709">
    <property type="entry name" value="ALKALINE PHOSPHATASE LIKE PROTEIN"/>
    <property type="match status" value="1"/>
</dbReference>
<keyword evidence="5 7" id="KW-1133">Transmembrane helix</keyword>
<name>A0A0K1RBN0_9CORY</name>
<feature type="transmembrane region" description="Helical" evidence="7">
    <location>
        <begin position="7"/>
        <end position="26"/>
    </location>
</feature>
<keyword evidence="6 7" id="KW-0472">Membrane</keyword>
<evidence type="ECO:0000256" key="4">
    <source>
        <dbReference type="ARBA" id="ARBA00022692"/>
    </source>
</evidence>
<sequence length="205" mass="22802">MQSIIDWIVGLMEVLGAPGVGIAILLENLFPPIPSEVVLPLAGFTVAQGSLNLITVFIWSVLGSVIGAYILYGVGAWLGLERLRKIADWMWLVRVSDVDKSMEFFHKHGKPSIFFGRLIPGIRSLISIPAGLDRMNLVMFGLWTTLGSGIWNAILIFLGLKLGENWEQATAWADTYSKVIYVVLILIILGFLAYFIRRAVKERQV</sequence>
<evidence type="ECO:0000256" key="5">
    <source>
        <dbReference type="ARBA" id="ARBA00022989"/>
    </source>
</evidence>
<keyword evidence="4 7" id="KW-0812">Transmembrane</keyword>
<dbReference type="RefSeq" id="WP_052205054.1">
    <property type="nucleotide sequence ID" value="NZ_CALUAC010000053.1"/>
</dbReference>
<keyword evidence="3" id="KW-1003">Cell membrane</keyword>
<dbReference type="STRING" id="156976.AK829_06080"/>
<protein>
    <recommendedName>
        <fullName evidence="8">VTT domain-containing protein</fullName>
    </recommendedName>
</protein>
<keyword evidence="10" id="KW-1185">Reference proteome</keyword>
<organism evidence="9 10">
    <name type="scientific">Corynebacterium riegelii</name>
    <dbReference type="NCBI Taxonomy" id="156976"/>
    <lineage>
        <taxon>Bacteria</taxon>
        <taxon>Bacillati</taxon>
        <taxon>Actinomycetota</taxon>
        <taxon>Actinomycetes</taxon>
        <taxon>Mycobacteriales</taxon>
        <taxon>Corynebacteriaceae</taxon>
        <taxon>Corynebacterium</taxon>
    </lineage>
</organism>
<feature type="transmembrane region" description="Helical" evidence="7">
    <location>
        <begin position="179"/>
        <end position="196"/>
    </location>
</feature>
<evidence type="ECO:0000313" key="9">
    <source>
        <dbReference type="EMBL" id="AKV58809.1"/>
    </source>
</evidence>
<dbReference type="InterPro" id="IPR032816">
    <property type="entry name" value="VTT_dom"/>
</dbReference>
<evidence type="ECO:0000256" key="7">
    <source>
        <dbReference type="SAM" id="Phobius"/>
    </source>
</evidence>
<evidence type="ECO:0000256" key="1">
    <source>
        <dbReference type="ARBA" id="ARBA00004651"/>
    </source>
</evidence>
<reference evidence="9 10" key="1">
    <citation type="submission" date="2015-08" db="EMBL/GenBank/DDBJ databases">
        <authorList>
            <person name="Babu N.S."/>
            <person name="Beckwith C.J."/>
            <person name="Beseler K.G."/>
            <person name="Brison A."/>
            <person name="Carone J.V."/>
            <person name="Caskin T.P."/>
            <person name="Diamond M."/>
            <person name="Durham M.E."/>
            <person name="Foxe J.M."/>
            <person name="Go M."/>
            <person name="Henderson B.A."/>
            <person name="Jones I.B."/>
            <person name="McGettigan J.A."/>
            <person name="Micheletti S.J."/>
            <person name="Nasrallah M.E."/>
            <person name="Ortiz D."/>
            <person name="Piller C.R."/>
            <person name="Privatt S.R."/>
            <person name="Schneider S.L."/>
            <person name="Sharp S."/>
            <person name="Smith T.C."/>
            <person name="Stanton J.D."/>
            <person name="Ullery H.E."/>
            <person name="Wilson R.J."/>
            <person name="Serrano M.G."/>
            <person name="Buck G."/>
            <person name="Lee V."/>
            <person name="Wang Y."/>
            <person name="Carvalho R."/>
            <person name="Voegtly L."/>
            <person name="Shi R."/>
            <person name="Duckworth R."/>
            <person name="Johnson A."/>
            <person name="Loviza R."/>
            <person name="Walstead R."/>
            <person name="Shah Z."/>
            <person name="Kiflezghi M."/>
            <person name="Wade K."/>
            <person name="Ball S.L."/>
            <person name="Bradley K.W."/>
            <person name="Asai D.J."/>
            <person name="Bowman C.A."/>
            <person name="Russell D.A."/>
            <person name="Pope W.H."/>
            <person name="Jacobs-Sera D."/>
            <person name="Hendrix R.W."/>
            <person name="Hatfull G.F."/>
        </authorList>
    </citation>
    <scope>NUCLEOTIDE SEQUENCE [LARGE SCALE GENOMIC DNA]</scope>
    <source>
        <strain evidence="9 10">PUDD_83A45</strain>
    </source>
</reference>
<feature type="transmembrane region" description="Helical" evidence="7">
    <location>
        <begin position="56"/>
        <end position="80"/>
    </location>
</feature>
<proteinExistence type="inferred from homology"/>
<comment type="similarity">
    <text evidence="2">Belongs to the DedA family.</text>
</comment>
<dbReference type="Pfam" id="PF09335">
    <property type="entry name" value="VTT_dom"/>
    <property type="match status" value="1"/>
</dbReference>
<feature type="transmembrane region" description="Helical" evidence="7">
    <location>
        <begin position="137"/>
        <end position="159"/>
    </location>
</feature>
<dbReference type="PANTHER" id="PTHR42709:SF6">
    <property type="entry name" value="UNDECAPRENYL PHOSPHATE TRANSPORTER A"/>
    <property type="match status" value="1"/>
</dbReference>